<keyword evidence="5 8" id="KW-0346">Stress response</keyword>
<organism evidence="8 9">
    <name type="scientific">Protofrankia coriariae</name>
    <dbReference type="NCBI Taxonomy" id="1562887"/>
    <lineage>
        <taxon>Bacteria</taxon>
        <taxon>Bacillati</taxon>
        <taxon>Actinomycetota</taxon>
        <taxon>Actinomycetes</taxon>
        <taxon>Frankiales</taxon>
        <taxon>Frankiaceae</taxon>
        <taxon>Protofrankia</taxon>
    </lineage>
</organism>
<keyword evidence="9" id="KW-1185">Reference proteome</keyword>
<dbReference type="Gene3D" id="3.30.420.40">
    <property type="match status" value="2"/>
</dbReference>
<dbReference type="PRINTS" id="PR00301">
    <property type="entry name" value="HEATSHOCK70"/>
</dbReference>
<dbReference type="RefSeq" id="WP_047221311.1">
    <property type="nucleotide sequence ID" value="NZ_JWIO01000002.1"/>
</dbReference>
<dbReference type="Gene3D" id="2.60.34.10">
    <property type="entry name" value="Substrate Binding Domain Of DNAk, Chain A, domain 1"/>
    <property type="match status" value="1"/>
</dbReference>
<dbReference type="Gene3D" id="3.90.640.10">
    <property type="entry name" value="Actin, Chain A, domain 4"/>
    <property type="match status" value="1"/>
</dbReference>
<evidence type="ECO:0000256" key="6">
    <source>
        <dbReference type="ARBA" id="ARBA00023186"/>
    </source>
</evidence>
<reference evidence="8 9" key="1">
    <citation type="submission" date="2014-12" db="EMBL/GenBank/DDBJ databases">
        <title>Frankia sp. BMG5.1 draft genome.</title>
        <authorList>
            <person name="Gtari M."/>
            <person name="Ghodhbane-Gtari F."/>
            <person name="Nouioui I."/>
            <person name="Ktari A."/>
            <person name="Hezbri K."/>
            <person name="Mimouni W."/>
            <person name="Sbissi I."/>
            <person name="Ayari A."/>
            <person name="Yamanaka T."/>
            <person name="Normand P."/>
            <person name="Tisa L.S."/>
            <person name="Boudabous A."/>
        </authorList>
    </citation>
    <scope>NUCLEOTIDE SEQUENCE [LARGE SCALE GENOMIC DNA]</scope>
    <source>
        <strain evidence="8 9">BMG5.1</strain>
    </source>
</reference>
<evidence type="ECO:0000256" key="7">
    <source>
        <dbReference type="RuleBase" id="RU003322"/>
    </source>
</evidence>
<accession>A0ABR5F7Y3</accession>
<dbReference type="EMBL" id="JWIO01000002">
    <property type="protein sequence ID" value="KLL12795.1"/>
    <property type="molecule type" value="Genomic_DNA"/>
</dbReference>
<dbReference type="CDD" id="cd24029">
    <property type="entry name" value="ASKHA_NBD_HSP70_DnaK_HscA_HscC"/>
    <property type="match status" value="1"/>
</dbReference>
<comment type="caution">
    <text evidence="8">The sequence shown here is derived from an EMBL/GenBank/DDBJ whole genome shotgun (WGS) entry which is preliminary data.</text>
</comment>
<keyword evidence="6" id="KW-0143">Chaperone</keyword>
<dbReference type="SUPFAM" id="SSF53067">
    <property type="entry name" value="Actin-like ATPase domain"/>
    <property type="match status" value="2"/>
</dbReference>
<dbReference type="InterPro" id="IPR018181">
    <property type="entry name" value="Heat_shock_70_CS"/>
</dbReference>
<keyword evidence="4 7" id="KW-0067">ATP-binding</keyword>
<gene>
    <name evidence="8" type="ORF">FrCorBMG51_01115</name>
</gene>
<dbReference type="SUPFAM" id="SSF100920">
    <property type="entry name" value="Heat shock protein 70kD (HSP70), peptide-binding domain"/>
    <property type="match status" value="1"/>
</dbReference>
<evidence type="ECO:0000313" key="9">
    <source>
        <dbReference type="Proteomes" id="UP000035425"/>
    </source>
</evidence>
<evidence type="ECO:0000256" key="4">
    <source>
        <dbReference type="ARBA" id="ARBA00022840"/>
    </source>
</evidence>
<dbReference type="InterPro" id="IPR043129">
    <property type="entry name" value="ATPase_NBD"/>
</dbReference>
<dbReference type="PROSITE" id="PS00329">
    <property type="entry name" value="HSP70_2"/>
    <property type="match status" value="1"/>
</dbReference>
<evidence type="ECO:0000313" key="8">
    <source>
        <dbReference type="EMBL" id="KLL12795.1"/>
    </source>
</evidence>
<evidence type="ECO:0000256" key="2">
    <source>
        <dbReference type="ARBA" id="ARBA00022553"/>
    </source>
</evidence>
<dbReference type="PROSITE" id="PS00297">
    <property type="entry name" value="HSP70_1"/>
    <property type="match status" value="1"/>
</dbReference>
<keyword evidence="3 7" id="KW-0547">Nucleotide-binding</keyword>
<keyword evidence="2" id="KW-0597">Phosphoprotein</keyword>
<evidence type="ECO:0000256" key="5">
    <source>
        <dbReference type="ARBA" id="ARBA00023016"/>
    </source>
</evidence>
<dbReference type="Pfam" id="PF00012">
    <property type="entry name" value="HSP70"/>
    <property type="match status" value="2"/>
</dbReference>
<evidence type="ECO:0000256" key="3">
    <source>
        <dbReference type="ARBA" id="ARBA00022741"/>
    </source>
</evidence>
<proteinExistence type="inferred from homology"/>
<comment type="similarity">
    <text evidence="1 7">Belongs to the heat shock protein 70 family.</text>
</comment>
<name>A0ABR5F7Y3_9ACTN</name>
<dbReference type="InterPro" id="IPR013126">
    <property type="entry name" value="Hsp_70_fam"/>
</dbReference>
<dbReference type="Proteomes" id="UP000035425">
    <property type="component" value="Unassembled WGS sequence"/>
</dbReference>
<dbReference type="PANTHER" id="PTHR19375">
    <property type="entry name" value="HEAT SHOCK PROTEIN 70KDA"/>
    <property type="match status" value="1"/>
</dbReference>
<evidence type="ECO:0000256" key="1">
    <source>
        <dbReference type="ARBA" id="ARBA00007381"/>
    </source>
</evidence>
<protein>
    <submittedName>
        <fullName evidence="8">Heat shock protein Hsp70</fullName>
    </submittedName>
</protein>
<sequence>MTRTKVFGIDLGTTYSCIAQVDEYGRPDVIRNIESQPTTPSVVLFDESADGDVSFVVGTQAKRQARIRPDDVASLVKRHMGEADWRFVVHGEEYSASAVSSLVLKALAADARRVTGNPVTDVVITVPAYFGDEERKATKLAGTLAGLNVVDIINEPTAAAFAYGFARGGAAESTVLVYDLGGGTFDTTVIRLSENEITVVATDGDHELGGADWDAELVRFLAQKFVEAQPDAGDPLDDVYDEQELLTAAEEAKLALSGRESVDVLVVHAGRRTSVTVTRADLEEITAPLLQRTLDLTGSVLDRAKERGVDHVDVCLLVGGMSKSPAITRKLTEEFGLTPRLVDPDLAVAKGAAVFGQKKELERQVIDDLVAKGRLAEGEGLEAAEPADVRQAASGAADSFGLDTTAVADLVKTKIVNVTSRGFGIFAEDRGKTVAAFLAHRNDPLPIEVTRTFYTVSDNQAEVDIRVFEQGTSAESPVPEDNKVIVEGAIAGIPGGHPRGTPVEVTFFMRPDQTIRVTATHPGAKEPLLLQVKAGVGSEAMRDEEGRKVTLLKQRD</sequence>
<dbReference type="InterPro" id="IPR029047">
    <property type="entry name" value="HSP70_peptide-bd_sf"/>
</dbReference>